<reference evidence="2 3" key="1">
    <citation type="submission" date="2023-05" db="EMBL/GenBank/DDBJ databases">
        <title>A 100% complete, gapless, phased diploid assembly of the Scenedesmus obliquus UTEX 3031 genome.</title>
        <authorList>
            <person name="Biondi T.C."/>
            <person name="Hanschen E.R."/>
            <person name="Kwon T."/>
            <person name="Eng W."/>
            <person name="Kruse C.P.S."/>
            <person name="Koehler S.I."/>
            <person name="Kunde Y."/>
            <person name="Gleasner C.D."/>
            <person name="You Mak K.T."/>
            <person name="Polle J."/>
            <person name="Hovde B.T."/>
            <person name="Starkenburg S.R."/>
        </authorList>
    </citation>
    <scope>NUCLEOTIDE SEQUENCE [LARGE SCALE GENOMIC DNA]</scope>
    <source>
        <strain evidence="2 3">DOE0152z</strain>
    </source>
</reference>
<proteinExistence type="predicted"/>
<protein>
    <submittedName>
        <fullName evidence="2">Uncharacterized protein</fullName>
    </submittedName>
</protein>
<dbReference type="EMBL" id="CP126213">
    <property type="protein sequence ID" value="WIA15135.1"/>
    <property type="molecule type" value="Genomic_DNA"/>
</dbReference>
<feature type="region of interest" description="Disordered" evidence="1">
    <location>
        <begin position="63"/>
        <end position="107"/>
    </location>
</feature>
<sequence>MDVAAADAFAKKKLRQVPRLNKKVQDARVIHDYKGKGSKIDAELAAAQARLAQLQTAIAPASRLTAEPCASDSPSSALQQTTSSSQGRPADVTHDSNHAAAGAARRAAAAAAAGGVAPAAAAAAAG</sequence>
<gene>
    <name evidence="2" type="ORF">OEZ85_001825</name>
</gene>
<evidence type="ECO:0000313" key="3">
    <source>
        <dbReference type="Proteomes" id="UP001244341"/>
    </source>
</evidence>
<organism evidence="2 3">
    <name type="scientific">Tetradesmus obliquus</name>
    <name type="common">Green alga</name>
    <name type="synonym">Acutodesmus obliquus</name>
    <dbReference type="NCBI Taxonomy" id="3088"/>
    <lineage>
        <taxon>Eukaryota</taxon>
        <taxon>Viridiplantae</taxon>
        <taxon>Chlorophyta</taxon>
        <taxon>core chlorophytes</taxon>
        <taxon>Chlorophyceae</taxon>
        <taxon>CS clade</taxon>
        <taxon>Sphaeropleales</taxon>
        <taxon>Scenedesmaceae</taxon>
        <taxon>Tetradesmus</taxon>
    </lineage>
</organism>
<feature type="compositionally biased region" description="Low complexity" evidence="1">
    <location>
        <begin position="73"/>
        <end position="86"/>
    </location>
</feature>
<evidence type="ECO:0000256" key="1">
    <source>
        <dbReference type="SAM" id="MobiDB-lite"/>
    </source>
</evidence>
<evidence type="ECO:0000313" key="2">
    <source>
        <dbReference type="EMBL" id="WIA15135.1"/>
    </source>
</evidence>
<accession>A0ABY8U170</accession>
<name>A0ABY8U170_TETOB</name>
<dbReference type="Proteomes" id="UP001244341">
    <property type="component" value="Chromosome 6b"/>
</dbReference>
<keyword evidence="3" id="KW-1185">Reference proteome</keyword>